<evidence type="ECO:0000313" key="8">
    <source>
        <dbReference type="Proteomes" id="UP001372338"/>
    </source>
</evidence>
<sequence length="465" mass="53199">MRERGRWCRVGGMSLNGEGGSAVNGEDPAASSTNREHGGQSNDPNVGVETINGDAYFFDKLDLGSISAAEVWNLRFVDNEVAFEFYRSEGFRSAVHIGRENRHRSERRLTRCFNDQHNHETVDEESSALFRSHRIMTKEDSAQINCMREAGIPIPKIYAMLACQSGGYPLIGFNKRDMYNDIAQQRLVGEPVLKTQLVELERFGASVYTHEISKMFQVVLKSAESKFVLGWRELRSQVIHLVTRYRKPDSRWLVSYAREEGMMKCSCLRMESTGIPCSHIVKVLVFLHMGELPSYLISKRWTKKAKAHGVRRNQLGASFGDDTLFSRRYGALSDICRYWCNLAARSEEDFMELRQKALIDYQRLEGKQGTEDNDANRTQRQGEQHVNVRDSIRVRTKGRVKNTPSRAPIKRPFKCGFCRGEGHSRNHCPMKDHSQHSSYPGYTQHDLEVPCSMGIDAVMKDQKWN</sequence>
<keyword evidence="2 4" id="KW-0863">Zinc-finger</keyword>
<feature type="region of interest" description="Disordered" evidence="5">
    <location>
        <begin position="368"/>
        <end position="387"/>
    </location>
</feature>
<keyword evidence="8" id="KW-1185">Reference proteome</keyword>
<accession>A0AAN9ENY2</accession>
<dbReference type="PANTHER" id="PTHR47718:SF15">
    <property type="entry name" value="PROTEIN FAR1-RELATED SEQUENCE 5-LIKE"/>
    <property type="match status" value="1"/>
</dbReference>
<comment type="caution">
    <text evidence="7">The sequence shown here is derived from an EMBL/GenBank/DDBJ whole genome shotgun (WGS) entry which is preliminary data.</text>
</comment>
<keyword evidence="1" id="KW-0479">Metal-binding</keyword>
<dbReference type="Pfam" id="PF04434">
    <property type="entry name" value="SWIM"/>
    <property type="match status" value="1"/>
</dbReference>
<evidence type="ECO:0000256" key="3">
    <source>
        <dbReference type="ARBA" id="ARBA00022833"/>
    </source>
</evidence>
<gene>
    <name evidence="7" type="ORF">RIF29_26690</name>
</gene>
<dbReference type="InterPro" id="IPR007527">
    <property type="entry name" value="Znf_SWIM"/>
</dbReference>
<evidence type="ECO:0000259" key="6">
    <source>
        <dbReference type="PROSITE" id="PS50966"/>
    </source>
</evidence>
<evidence type="ECO:0000256" key="4">
    <source>
        <dbReference type="PROSITE-ProRule" id="PRU00325"/>
    </source>
</evidence>
<dbReference type="EMBL" id="JAYWIO010000005">
    <property type="protein sequence ID" value="KAK7260548.1"/>
    <property type="molecule type" value="Genomic_DNA"/>
</dbReference>
<dbReference type="SMART" id="SM00575">
    <property type="entry name" value="ZnF_PMZ"/>
    <property type="match status" value="1"/>
</dbReference>
<reference evidence="7 8" key="1">
    <citation type="submission" date="2024-01" db="EMBL/GenBank/DDBJ databases">
        <title>The genomes of 5 underutilized Papilionoideae crops provide insights into root nodulation and disease resistanc.</title>
        <authorList>
            <person name="Yuan L."/>
        </authorList>
    </citation>
    <scope>NUCLEOTIDE SEQUENCE [LARGE SCALE GENOMIC DNA]</scope>
    <source>
        <strain evidence="7">ZHUSHIDOU_FW_LH</strain>
        <tissue evidence="7">Leaf</tissue>
    </source>
</reference>
<protein>
    <recommendedName>
        <fullName evidence="6">SWIM-type domain-containing protein</fullName>
    </recommendedName>
</protein>
<evidence type="ECO:0000256" key="2">
    <source>
        <dbReference type="ARBA" id="ARBA00022771"/>
    </source>
</evidence>
<evidence type="ECO:0000256" key="5">
    <source>
        <dbReference type="SAM" id="MobiDB-lite"/>
    </source>
</evidence>
<evidence type="ECO:0000256" key="1">
    <source>
        <dbReference type="ARBA" id="ARBA00022723"/>
    </source>
</evidence>
<dbReference type="PROSITE" id="PS50966">
    <property type="entry name" value="ZF_SWIM"/>
    <property type="match status" value="1"/>
</dbReference>
<dbReference type="AlphaFoldDB" id="A0AAN9ENY2"/>
<dbReference type="Proteomes" id="UP001372338">
    <property type="component" value="Unassembled WGS sequence"/>
</dbReference>
<name>A0AAN9ENY2_CROPI</name>
<feature type="region of interest" description="Disordered" evidence="5">
    <location>
        <begin position="17"/>
        <end position="47"/>
    </location>
</feature>
<feature type="domain" description="SWIM-type" evidence="6">
    <location>
        <begin position="252"/>
        <end position="288"/>
    </location>
</feature>
<evidence type="ECO:0000313" key="7">
    <source>
        <dbReference type="EMBL" id="KAK7260548.1"/>
    </source>
</evidence>
<dbReference type="InterPro" id="IPR006564">
    <property type="entry name" value="Znf_PMZ"/>
</dbReference>
<organism evidence="7 8">
    <name type="scientific">Crotalaria pallida</name>
    <name type="common">Smooth rattlebox</name>
    <name type="synonym">Crotalaria striata</name>
    <dbReference type="NCBI Taxonomy" id="3830"/>
    <lineage>
        <taxon>Eukaryota</taxon>
        <taxon>Viridiplantae</taxon>
        <taxon>Streptophyta</taxon>
        <taxon>Embryophyta</taxon>
        <taxon>Tracheophyta</taxon>
        <taxon>Spermatophyta</taxon>
        <taxon>Magnoliopsida</taxon>
        <taxon>eudicotyledons</taxon>
        <taxon>Gunneridae</taxon>
        <taxon>Pentapetalae</taxon>
        <taxon>rosids</taxon>
        <taxon>fabids</taxon>
        <taxon>Fabales</taxon>
        <taxon>Fabaceae</taxon>
        <taxon>Papilionoideae</taxon>
        <taxon>50 kb inversion clade</taxon>
        <taxon>genistoids sensu lato</taxon>
        <taxon>core genistoids</taxon>
        <taxon>Crotalarieae</taxon>
        <taxon>Crotalaria</taxon>
    </lineage>
</organism>
<dbReference type="PANTHER" id="PTHR47718">
    <property type="entry name" value="OS01G0519700 PROTEIN"/>
    <property type="match status" value="1"/>
</dbReference>
<proteinExistence type="predicted"/>
<dbReference type="GO" id="GO:0008270">
    <property type="term" value="F:zinc ion binding"/>
    <property type="evidence" value="ECO:0007669"/>
    <property type="project" value="UniProtKB-KW"/>
</dbReference>
<keyword evidence="3" id="KW-0862">Zinc</keyword>